<dbReference type="InterPro" id="IPR003128">
    <property type="entry name" value="Villin_headpiece"/>
</dbReference>
<dbReference type="PROSITE" id="PS00478">
    <property type="entry name" value="LIM_DOMAIN_1"/>
    <property type="match status" value="1"/>
</dbReference>
<organism evidence="8 9">
    <name type="scientific">Clonorchis sinensis</name>
    <name type="common">Chinese liver fluke</name>
    <dbReference type="NCBI Taxonomy" id="79923"/>
    <lineage>
        <taxon>Eukaryota</taxon>
        <taxon>Metazoa</taxon>
        <taxon>Spiralia</taxon>
        <taxon>Lophotrochozoa</taxon>
        <taxon>Platyhelminthes</taxon>
        <taxon>Trematoda</taxon>
        <taxon>Digenea</taxon>
        <taxon>Opisthorchiida</taxon>
        <taxon>Opisthorchiata</taxon>
        <taxon>Opisthorchiidae</taxon>
        <taxon>Clonorchis</taxon>
    </lineage>
</organism>
<accession>A0A8T1MC62</accession>
<dbReference type="PROSITE" id="PS51089">
    <property type="entry name" value="HP"/>
    <property type="match status" value="1"/>
</dbReference>
<feature type="compositionally biased region" description="Polar residues" evidence="5">
    <location>
        <begin position="367"/>
        <end position="388"/>
    </location>
</feature>
<dbReference type="Proteomes" id="UP000286415">
    <property type="component" value="Unassembled WGS sequence"/>
</dbReference>
<feature type="region of interest" description="Disordered" evidence="5">
    <location>
        <begin position="124"/>
        <end position="147"/>
    </location>
</feature>
<feature type="domain" description="HP" evidence="7">
    <location>
        <begin position="892"/>
        <end position="957"/>
    </location>
</feature>
<dbReference type="Gene3D" id="2.10.110.10">
    <property type="entry name" value="Cysteine Rich Protein"/>
    <property type="match status" value="2"/>
</dbReference>
<evidence type="ECO:0008006" key="10">
    <source>
        <dbReference type="Google" id="ProtNLM"/>
    </source>
</evidence>
<dbReference type="PANTHER" id="PTHR24213">
    <property type="entry name" value="ACTIN-BINDING LIM PROTEIN"/>
    <property type="match status" value="1"/>
</dbReference>
<dbReference type="InterPro" id="IPR036886">
    <property type="entry name" value="Villin_headpiece_dom_sf"/>
</dbReference>
<feature type="compositionally biased region" description="Polar residues" evidence="5">
    <location>
        <begin position="335"/>
        <end position="358"/>
    </location>
</feature>
<evidence type="ECO:0000256" key="5">
    <source>
        <dbReference type="SAM" id="MobiDB-lite"/>
    </source>
</evidence>
<dbReference type="SMART" id="SM00153">
    <property type="entry name" value="VHP"/>
    <property type="match status" value="1"/>
</dbReference>
<dbReference type="GO" id="GO:0015629">
    <property type="term" value="C:actin cytoskeleton"/>
    <property type="evidence" value="ECO:0007669"/>
    <property type="project" value="TreeGrafter"/>
</dbReference>
<comment type="caution">
    <text evidence="8">The sequence shown here is derived from an EMBL/GenBank/DDBJ whole genome shotgun (WGS) entry which is preliminary data.</text>
</comment>
<dbReference type="EMBL" id="NIRI02000056">
    <property type="protein sequence ID" value="KAG5446558.1"/>
    <property type="molecule type" value="Genomic_DNA"/>
</dbReference>
<sequence>MGKVSCAVCHKRCKGDILKIEQQFVHHKCFQCTKCHKNLQQGGFFVRDQRFYCPDDYQANFGVKCQACGSFVEGEVVTVLGKTFHTHCFRCSACHRLFSSGERTTIVSNDYYCVSCAGRFTNGLRSSSDASSRGSPSKPQGRYDGFGRISSVSPTLTWTMQPTAHQGHVNNAPIHHALPPQPNGGPDHTTLNNGLDGAYPFVDGQLTVQITENGYAGSDSDKHKTGTLSHIGAPGGPTTMDTMLSTTPGQTFSGGSFTFSGADRRICPPGVDYGRHYPASYLRLAERGLTAIMSSDEVPLQSSHETRLRTRSLARPPTHQPPIAQHQSRRDGARSISSTRVIQPPSRSGTEPSDSAIFSQPDDITKSHTLTDTVPSSYSITGSNTPASLSGRPRRDLYVRRRELSPGSASLGSGVIGYHTRSPRTAQSVLSGGSRAFNRSQDRFSSRSTPNVRGKRGMTMLAESLVQPRPRPDRSLSPDSAAEYWAEARRLASYPNARIPDSTSLPAIERFDFPAPPSPAVVMIEKRREKRLTGKRSNVGTLDSETSRDGTMIGADLTDTELSDLPPSVSLKLHQIDSEIETLKRLGESSGITGALIQELEASKLVYARAPELDPISASRSPNAGTEPSYKTRYERHVFSSPSRDTRRDHRAAHSLSYRMDYSCTGGRSGTIPIVASTPRPGYTSGALYGRAVSLPRPALAAVNGDLTNASGPSQSVLPGGSAFRSSTLAATKPEAPLHTERTGGKLVYAGAGLLGSGDHTLTTDESLHTTLAGLESQAGVTEAVGSLTASALSMDGLTVCSGDDGTTLAPSRSAYVIKSGTLTGLPPSVTGLRPVSAMLKQQQQQQLLSSRPRSRTLTPVRHGFASDSDMTDIDSYPSVQSWLRPSSAQKKMSFKICPYEQLRVSAQRPLKGLDRTRLENYLSSTEFEALFGMSMHAFQRLPEWKRNDLKRKVDLI</sequence>
<dbReference type="SUPFAM" id="SSF57716">
    <property type="entry name" value="Glucocorticoid receptor-like (DNA-binding domain)"/>
    <property type="match status" value="1"/>
</dbReference>
<feature type="region of interest" description="Disordered" evidence="5">
    <location>
        <begin position="425"/>
        <end position="457"/>
    </location>
</feature>
<keyword evidence="3 4" id="KW-0440">LIM domain</keyword>
<evidence type="ECO:0000259" key="7">
    <source>
        <dbReference type="PROSITE" id="PS51089"/>
    </source>
</evidence>
<dbReference type="GO" id="GO:0051015">
    <property type="term" value="F:actin filament binding"/>
    <property type="evidence" value="ECO:0007669"/>
    <property type="project" value="TreeGrafter"/>
</dbReference>
<name>A0A8T1MC62_CLOSI</name>
<dbReference type="Gene3D" id="1.10.950.10">
    <property type="entry name" value="Villin headpiece domain"/>
    <property type="match status" value="1"/>
</dbReference>
<keyword evidence="1 4" id="KW-0479">Metal-binding</keyword>
<dbReference type="CDD" id="cd09328">
    <property type="entry name" value="LIM2_abLIM"/>
    <property type="match status" value="1"/>
</dbReference>
<feature type="compositionally biased region" description="Low complexity" evidence="5">
    <location>
        <begin position="126"/>
        <end position="137"/>
    </location>
</feature>
<feature type="domain" description="LIM zinc-binding" evidence="6">
    <location>
        <begin position="64"/>
        <end position="123"/>
    </location>
</feature>
<feature type="domain" description="LIM zinc-binding" evidence="6">
    <location>
        <begin position="4"/>
        <end position="63"/>
    </location>
</feature>
<dbReference type="PANTHER" id="PTHR24213:SF9">
    <property type="entry name" value="UNCOORDINATED 115A, ISOFORM B-RELATED"/>
    <property type="match status" value="1"/>
</dbReference>
<evidence type="ECO:0000256" key="3">
    <source>
        <dbReference type="ARBA" id="ARBA00023038"/>
    </source>
</evidence>
<dbReference type="Pfam" id="PF00412">
    <property type="entry name" value="LIM"/>
    <property type="match status" value="2"/>
</dbReference>
<dbReference type="GO" id="GO:0030032">
    <property type="term" value="P:lamellipodium assembly"/>
    <property type="evidence" value="ECO:0007669"/>
    <property type="project" value="TreeGrafter"/>
</dbReference>
<feature type="region of interest" description="Disordered" evidence="5">
    <location>
        <begin position="532"/>
        <end position="551"/>
    </location>
</feature>
<dbReference type="SMART" id="SM00132">
    <property type="entry name" value="LIM"/>
    <property type="match status" value="2"/>
</dbReference>
<evidence type="ECO:0000256" key="1">
    <source>
        <dbReference type="ARBA" id="ARBA00022723"/>
    </source>
</evidence>
<dbReference type="Pfam" id="PF02209">
    <property type="entry name" value="VHP"/>
    <property type="match status" value="1"/>
</dbReference>
<dbReference type="GO" id="GO:0046872">
    <property type="term" value="F:metal ion binding"/>
    <property type="evidence" value="ECO:0007669"/>
    <property type="project" value="UniProtKB-KW"/>
</dbReference>
<feature type="region of interest" description="Disordered" evidence="5">
    <location>
        <begin position="166"/>
        <end position="192"/>
    </location>
</feature>
<gene>
    <name evidence="8" type="ORF">CSKR_111593</name>
</gene>
<dbReference type="InterPro" id="IPR051618">
    <property type="entry name" value="Actin-binding_LIM"/>
</dbReference>
<evidence type="ECO:0000256" key="4">
    <source>
        <dbReference type="PROSITE-ProRule" id="PRU00125"/>
    </source>
</evidence>
<evidence type="ECO:0000313" key="9">
    <source>
        <dbReference type="Proteomes" id="UP000286415"/>
    </source>
</evidence>
<dbReference type="SUPFAM" id="SSF47050">
    <property type="entry name" value="VHP, Villin headpiece domain"/>
    <property type="match status" value="1"/>
</dbReference>
<feature type="region of interest" description="Disordered" evidence="5">
    <location>
        <begin position="296"/>
        <end position="395"/>
    </location>
</feature>
<protein>
    <recommendedName>
        <fullName evidence="10">Actin-binding LIM protein 1</fullName>
    </recommendedName>
</protein>
<evidence type="ECO:0000259" key="6">
    <source>
        <dbReference type="PROSITE" id="PS50023"/>
    </source>
</evidence>
<reference evidence="8 9" key="1">
    <citation type="journal article" date="2018" name="Biotechnol. Adv.">
        <title>Improved genomic resources and new bioinformatic workflow for the carcinogenic parasite Clonorchis sinensis: Biotechnological implications.</title>
        <authorList>
            <person name="Wang D."/>
            <person name="Korhonen P.K."/>
            <person name="Gasser R.B."/>
            <person name="Young N.D."/>
        </authorList>
    </citation>
    <scope>NUCLEOTIDE SEQUENCE [LARGE SCALE GENOMIC DNA]</scope>
    <source>
        <strain evidence="8">Cs-k2</strain>
    </source>
</reference>
<dbReference type="AlphaFoldDB" id="A0A8T1MC62"/>
<evidence type="ECO:0000256" key="2">
    <source>
        <dbReference type="ARBA" id="ARBA00022833"/>
    </source>
</evidence>
<dbReference type="PROSITE" id="PS50023">
    <property type="entry name" value="LIM_DOMAIN_2"/>
    <property type="match status" value="2"/>
</dbReference>
<dbReference type="CDD" id="cd09327">
    <property type="entry name" value="LIM1_abLIM"/>
    <property type="match status" value="1"/>
</dbReference>
<dbReference type="OrthoDB" id="1746725at2759"/>
<reference evidence="8 9" key="2">
    <citation type="journal article" date="2021" name="Genomics">
        <title>High-quality reference genome for Clonorchis sinensis.</title>
        <authorList>
            <person name="Young N.D."/>
            <person name="Stroehlein A.J."/>
            <person name="Kinkar L."/>
            <person name="Wang T."/>
            <person name="Sohn W.M."/>
            <person name="Chang B.C.H."/>
            <person name="Kaur P."/>
            <person name="Weisz D."/>
            <person name="Dudchenko O."/>
            <person name="Aiden E.L."/>
            <person name="Korhonen P.K."/>
            <person name="Gasser R.B."/>
        </authorList>
    </citation>
    <scope>NUCLEOTIDE SEQUENCE [LARGE SCALE GENOMIC DNA]</scope>
    <source>
        <strain evidence="8">Cs-k2</strain>
    </source>
</reference>
<evidence type="ECO:0000313" key="8">
    <source>
        <dbReference type="EMBL" id="KAG5446558.1"/>
    </source>
</evidence>
<keyword evidence="2 4" id="KW-0862">Zinc</keyword>
<proteinExistence type="predicted"/>
<dbReference type="GO" id="GO:0007010">
    <property type="term" value="P:cytoskeleton organization"/>
    <property type="evidence" value="ECO:0007669"/>
    <property type="project" value="InterPro"/>
</dbReference>
<feature type="compositionally biased region" description="Polar residues" evidence="5">
    <location>
        <begin position="535"/>
        <end position="544"/>
    </location>
</feature>
<dbReference type="InterPro" id="IPR001781">
    <property type="entry name" value="Znf_LIM"/>
</dbReference>
<keyword evidence="9" id="KW-1185">Reference proteome</keyword>